<dbReference type="CDD" id="cd18787">
    <property type="entry name" value="SF2_C_DEAD"/>
    <property type="match status" value="1"/>
</dbReference>
<dbReference type="PROSITE" id="PS51194">
    <property type="entry name" value="HELICASE_CTER"/>
    <property type="match status" value="1"/>
</dbReference>
<dbReference type="Gene3D" id="3.40.50.300">
    <property type="entry name" value="P-loop containing nucleotide triphosphate hydrolases"/>
    <property type="match status" value="2"/>
</dbReference>
<dbReference type="AlphaFoldDB" id="A0AAJ0C7R2"/>
<name>A0AAJ0C7R2_9PEZI</name>
<dbReference type="InterPro" id="IPR014001">
    <property type="entry name" value="Helicase_ATP-bd"/>
</dbReference>
<evidence type="ECO:0000256" key="9">
    <source>
        <dbReference type="ARBA" id="ARBA00023242"/>
    </source>
</evidence>
<dbReference type="InterPro" id="IPR050079">
    <property type="entry name" value="DEAD_box_RNA_helicase"/>
</dbReference>
<organism evidence="17 18">
    <name type="scientific">Phialemonium atrogriseum</name>
    <dbReference type="NCBI Taxonomy" id="1093897"/>
    <lineage>
        <taxon>Eukaryota</taxon>
        <taxon>Fungi</taxon>
        <taxon>Dikarya</taxon>
        <taxon>Ascomycota</taxon>
        <taxon>Pezizomycotina</taxon>
        <taxon>Sordariomycetes</taxon>
        <taxon>Sordariomycetidae</taxon>
        <taxon>Cephalothecales</taxon>
        <taxon>Cephalothecaceae</taxon>
        <taxon>Phialemonium</taxon>
    </lineage>
</organism>
<keyword evidence="3" id="KW-0690">Ribosome biogenesis</keyword>
<dbReference type="GeneID" id="85305443"/>
<comment type="caution">
    <text evidence="17">The sequence shown here is derived from an EMBL/GenBank/DDBJ whole genome shotgun (WGS) entry which is preliminary data.</text>
</comment>
<dbReference type="GO" id="GO:0005524">
    <property type="term" value="F:ATP binding"/>
    <property type="evidence" value="ECO:0007669"/>
    <property type="project" value="UniProtKB-KW"/>
</dbReference>
<dbReference type="PROSITE" id="PS00039">
    <property type="entry name" value="DEAD_ATP_HELICASE"/>
    <property type="match status" value="1"/>
</dbReference>
<evidence type="ECO:0000256" key="7">
    <source>
        <dbReference type="ARBA" id="ARBA00022840"/>
    </source>
</evidence>
<keyword evidence="5 12" id="KW-0378">Hydrolase</keyword>
<dbReference type="SUPFAM" id="SSF52540">
    <property type="entry name" value="P-loop containing nucleoside triphosphate hydrolases"/>
    <property type="match status" value="1"/>
</dbReference>
<dbReference type="GO" id="GO:0042254">
    <property type="term" value="P:ribosome biogenesis"/>
    <property type="evidence" value="ECO:0007669"/>
    <property type="project" value="UniProtKB-KW"/>
</dbReference>
<feature type="compositionally biased region" description="Basic residues" evidence="13">
    <location>
        <begin position="1"/>
        <end position="10"/>
    </location>
</feature>
<feature type="domain" description="Helicase ATP-binding" evidence="14">
    <location>
        <begin position="242"/>
        <end position="439"/>
    </location>
</feature>
<evidence type="ECO:0000313" key="17">
    <source>
        <dbReference type="EMBL" id="KAK1771710.1"/>
    </source>
</evidence>
<keyword evidence="18" id="KW-1185">Reference proteome</keyword>
<dbReference type="Pfam" id="PF00271">
    <property type="entry name" value="Helicase_C"/>
    <property type="match status" value="1"/>
</dbReference>
<dbReference type="PANTHER" id="PTHR47959:SF1">
    <property type="entry name" value="ATP-DEPENDENT RNA HELICASE DBPA"/>
    <property type="match status" value="1"/>
</dbReference>
<evidence type="ECO:0000256" key="6">
    <source>
        <dbReference type="ARBA" id="ARBA00022806"/>
    </source>
</evidence>
<gene>
    <name evidence="17" type="ORF">QBC33DRAFT_164003</name>
</gene>
<keyword evidence="9" id="KW-0539">Nucleus</keyword>
<comment type="similarity">
    <text evidence="12">Belongs to the DEAD box helicase family.</text>
</comment>
<feature type="compositionally biased region" description="Basic and acidic residues" evidence="13">
    <location>
        <begin position="161"/>
        <end position="188"/>
    </location>
</feature>
<feature type="compositionally biased region" description="Basic and acidic residues" evidence="13">
    <location>
        <begin position="124"/>
        <end position="150"/>
    </location>
</feature>
<evidence type="ECO:0000256" key="4">
    <source>
        <dbReference type="ARBA" id="ARBA00022741"/>
    </source>
</evidence>
<evidence type="ECO:0000256" key="13">
    <source>
        <dbReference type="SAM" id="MobiDB-lite"/>
    </source>
</evidence>
<evidence type="ECO:0000259" key="16">
    <source>
        <dbReference type="PROSITE" id="PS51195"/>
    </source>
</evidence>
<reference evidence="17" key="1">
    <citation type="submission" date="2023-06" db="EMBL/GenBank/DDBJ databases">
        <title>Genome-scale phylogeny and comparative genomics of the fungal order Sordariales.</title>
        <authorList>
            <consortium name="Lawrence Berkeley National Laboratory"/>
            <person name="Hensen N."/>
            <person name="Bonometti L."/>
            <person name="Westerberg I."/>
            <person name="Brannstrom I.O."/>
            <person name="Guillou S."/>
            <person name="Cros-Aarteil S."/>
            <person name="Calhoun S."/>
            <person name="Haridas S."/>
            <person name="Kuo A."/>
            <person name="Mondo S."/>
            <person name="Pangilinan J."/>
            <person name="Riley R."/>
            <person name="Labutti K."/>
            <person name="Andreopoulos B."/>
            <person name="Lipzen A."/>
            <person name="Chen C."/>
            <person name="Yanf M."/>
            <person name="Daum C."/>
            <person name="Ng V."/>
            <person name="Clum A."/>
            <person name="Steindorff A."/>
            <person name="Ohm R."/>
            <person name="Martin F."/>
            <person name="Silar P."/>
            <person name="Natvig D."/>
            <person name="Lalanne C."/>
            <person name="Gautier V."/>
            <person name="Ament-Velasquez S.L."/>
            <person name="Kruys A."/>
            <person name="Hutchinson M.I."/>
            <person name="Powell A.J."/>
            <person name="Barry K."/>
            <person name="Miller A.N."/>
            <person name="Grigoriev I.V."/>
            <person name="Debuchy R."/>
            <person name="Gladieux P."/>
            <person name="Thoren M.H."/>
            <person name="Johannesson H."/>
        </authorList>
    </citation>
    <scope>NUCLEOTIDE SEQUENCE</scope>
    <source>
        <strain evidence="17">8032-3</strain>
    </source>
</reference>
<evidence type="ECO:0000256" key="3">
    <source>
        <dbReference type="ARBA" id="ARBA00022517"/>
    </source>
</evidence>
<dbReference type="InterPro" id="IPR027417">
    <property type="entry name" value="P-loop_NTPase"/>
</dbReference>
<dbReference type="Pfam" id="PF00270">
    <property type="entry name" value="DEAD"/>
    <property type="match status" value="1"/>
</dbReference>
<feature type="compositionally biased region" description="Acidic residues" evidence="13">
    <location>
        <begin position="86"/>
        <end position="100"/>
    </location>
</feature>
<sequence>MDMNKKKRTLPKSSTNPLSKKRRKLQQAASGGKAKKRVDVNSLQWRTVDVPEMFDDAEGFFGLEEIDGVDIIRDGDTVQFVTGEPSVDDGEEFEGFDDEPEVPHTGTADTKEDTQKQLTGPSKGAEKQPKGAEKQPKTAEKQPKRAEKQPTDPAKGTANTKETKAGAKAEAKAAKKKKDSAAKTKRDPELETNLFSKLENIEDPSEDTDLSAWAPLDLSPQMLTSIGGLKFSKPTAIQAAAIPQIMEGFDVVGKASTGSGKTLAFAIPIVEYWLARHDQKEKEAAPRHPTALILSPTRELAHQITNHIRELCAGLPTSPYVCSVTGGLAVQKQQRQLEKADIVIGTPGRLWEVLSSGKALLNSFKEIQFLVVDEADRLLTEGHFKEAKEIFSALDRVEGDEDDEEEESPKERQTLVFSATFNKGLQQKLAGKGRYDLLGETQSMEYLLKRLNFRERPKFIDVNPVSQMAEGLREGMIECGPMEKDLYLYAVLLMQSRRRTLVFTNSISSVRRLTPLLQNLGLPAIAIHSEMAQKARMRSIERFTASKAGEAGAFSILVATDVAARGLDIPGIEVVLHYHVPRTADAYVHRSGRTARAQSSGQSILLCCPDEVTPTRRLVAKVHAAATTKAAKAGKEDGGKSATFFIRTVDIDRRVVSRLKERVVIAKKIADATLAKDRGGKEDNWLKAAAEELGVEYDSEEIEKAGKWGGRGSGRKQKEKEARELTKAELGALKAELKMLLSKRVNQGVSERYITGGGVDIDELLKGSKGEFLGKVGLGIDDV</sequence>
<feature type="region of interest" description="Disordered" evidence="13">
    <location>
        <begin position="77"/>
        <end position="188"/>
    </location>
</feature>
<dbReference type="InterPro" id="IPR011545">
    <property type="entry name" value="DEAD/DEAH_box_helicase_dom"/>
</dbReference>
<comment type="catalytic activity">
    <reaction evidence="10">
        <text>ATP + H2O = ADP + phosphate + H(+)</text>
        <dbReference type="Rhea" id="RHEA:13065"/>
        <dbReference type="ChEBI" id="CHEBI:15377"/>
        <dbReference type="ChEBI" id="CHEBI:15378"/>
        <dbReference type="ChEBI" id="CHEBI:30616"/>
        <dbReference type="ChEBI" id="CHEBI:43474"/>
        <dbReference type="ChEBI" id="CHEBI:456216"/>
        <dbReference type="EC" id="3.6.4.13"/>
    </reaction>
</comment>
<feature type="domain" description="DEAD-box RNA helicase Q" evidence="16">
    <location>
        <begin position="211"/>
        <end position="239"/>
    </location>
</feature>
<keyword evidence="4 12" id="KW-0547">Nucleotide-binding</keyword>
<protein>
    <recommendedName>
        <fullName evidence="2">RNA helicase</fullName>
        <ecNumber evidence="2">3.6.4.13</ecNumber>
    </recommendedName>
</protein>
<keyword evidence="7 12" id="KW-0067">ATP-binding</keyword>
<keyword evidence="6 12" id="KW-0347">Helicase</keyword>
<dbReference type="PROSITE" id="PS51195">
    <property type="entry name" value="Q_MOTIF"/>
    <property type="match status" value="1"/>
</dbReference>
<feature type="short sequence motif" description="Q motif" evidence="11">
    <location>
        <begin position="211"/>
        <end position="239"/>
    </location>
</feature>
<dbReference type="GO" id="GO:0016787">
    <property type="term" value="F:hydrolase activity"/>
    <property type="evidence" value="ECO:0007669"/>
    <property type="project" value="UniProtKB-KW"/>
</dbReference>
<dbReference type="SMART" id="SM00490">
    <property type="entry name" value="HELICc"/>
    <property type="match status" value="1"/>
</dbReference>
<proteinExistence type="inferred from homology"/>
<dbReference type="GO" id="GO:0010467">
    <property type="term" value="P:gene expression"/>
    <property type="evidence" value="ECO:0007669"/>
    <property type="project" value="UniProtKB-ARBA"/>
</dbReference>
<feature type="domain" description="Helicase C-terminal" evidence="15">
    <location>
        <begin position="487"/>
        <end position="639"/>
    </location>
</feature>
<dbReference type="SMART" id="SM00487">
    <property type="entry name" value="DEXDc"/>
    <property type="match status" value="1"/>
</dbReference>
<dbReference type="EMBL" id="MU838998">
    <property type="protein sequence ID" value="KAK1771710.1"/>
    <property type="molecule type" value="Genomic_DNA"/>
</dbReference>
<dbReference type="GO" id="GO:0003723">
    <property type="term" value="F:RNA binding"/>
    <property type="evidence" value="ECO:0007669"/>
    <property type="project" value="UniProtKB-KW"/>
</dbReference>
<dbReference type="GO" id="GO:0003724">
    <property type="term" value="F:RNA helicase activity"/>
    <property type="evidence" value="ECO:0007669"/>
    <property type="project" value="UniProtKB-EC"/>
</dbReference>
<evidence type="ECO:0000256" key="1">
    <source>
        <dbReference type="ARBA" id="ARBA00004123"/>
    </source>
</evidence>
<evidence type="ECO:0000256" key="11">
    <source>
        <dbReference type="PROSITE-ProRule" id="PRU00552"/>
    </source>
</evidence>
<feature type="region of interest" description="Disordered" evidence="13">
    <location>
        <begin position="1"/>
        <end position="41"/>
    </location>
</feature>
<dbReference type="EC" id="3.6.4.13" evidence="2"/>
<dbReference type="CDD" id="cd17946">
    <property type="entry name" value="DEADc_DDX24"/>
    <property type="match status" value="1"/>
</dbReference>
<dbReference type="InterPro" id="IPR000629">
    <property type="entry name" value="RNA-helicase_DEAD-box_CS"/>
</dbReference>
<dbReference type="PANTHER" id="PTHR47959">
    <property type="entry name" value="ATP-DEPENDENT RNA HELICASE RHLE-RELATED"/>
    <property type="match status" value="1"/>
</dbReference>
<accession>A0AAJ0C7R2</accession>
<dbReference type="PROSITE" id="PS51192">
    <property type="entry name" value="HELICASE_ATP_BIND_1"/>
    <property type="match status" value="1"/>
</dbReference>
<dbReference type="InterPro" id="IPR001650">
    <property type="entry name" value="Helicase_C-like"/>
</dbReference>
<evidence type="ECO:0000256" key="2">
    <source>
        <dbReference type="ARBA" id="ARBA00012552"/>
    </source>
</evidence>
<dbReference type="GO" id="GO:0005829">
    <property type="term" value="C:cytosol"/>
    <property type="evidence" value="ECO:0007669"/>
    <property type="project" value="TreeGrafter"/>
</dbReference>
<evidence type="ECO:0000256" key="8">
    <source>
        <dbReference type="ARBA" id="ARBA00022884"/>
    </source>
</evidence>
<dbReference type="Proteomes" id="UP001244011">
    <property type="component" value="Unassembled WGS sequence"/>
</dbReference>
<evidence type="ECO:0000256" key="12">
    <source>
        <dbReference type="RuleBase" id="RU000492"/>
    </source>
</evidence>
<comment type="subcellular location">
    <subcellularLocation>
        <location evidence="1">Nucleus</location>
    </subcellularLocation>
</comment>
<dbReference type="GO" id="GO:0005634">
    <property type="term" value="C:nucleus"/>
    <property type="evidence" value="ECO:0007669"/>
    <property type="project" value="UniProtKB-SubCell"/>
</dbReference>
<keyword evidence="8" id="KW-0694">RNA-binding</keyword>
<evidence type="ECO:0000256" key="10">
    <source>
        <dbReference type="ARBA" id="ARBA00047984"/>
    </source>
</evidence>
<evidence type="ECO:0000259" key="14">
    <source>
        <dbReference type="PROSITE" id="PS51192"/>
    </source>
</evidence>
<evidence type="ECO:0000256" key="5">
    <source>
        <dbReference type="ARBA" id="ARBA00022801"/>
    </source>
</evidence>
<dbReference type="RefSeq" id="XP_060287923.1">
    <property type="nucleotide sequence ID" value="XM_060422256.1"/>
</dbReference>
<evidence type="ECO:0000259" key="15">
    <source>
        <dbReference type="PROSITE" id="PS51194"/>
    </source>
</evidence>
<evidence type="ECO:0000313" key="18">
    <source>
        <dbReference type="Proteomes" id="UP001244011"/>
    </source>
</evidence>
<dbReference type="InterPro" id="IPR014014">
    <property type="entry name" value="RNA_helicase_DEAD_Q_motif"/>
</dbReference>